<feature type="binding site" evidence="9">
    <location>
        <position position="195"/>
    </location>
    <ligand>
        <name>ATP</name>
        <dbReference type="ChEBI" id="CHEBI:30616"/>
    </ligand>
</feature>
<comment type="function">
    <text evidence="9">Catalyzes the phosphorylation of ribose at O-5 in a reaction requiring ATP and magnesium. The resulting D-ribose-5-phosphate can then be used either for sythesis of nucleotides, histidine, and tryptophan, or as a component of the pentose phosphate pathway.</text>
</comment>
<feature type="domain" description="Carbohydrate kinase PfkB" evidence="10">
    <location>
        <begin position="11"/>
        <end position="311"/>
    </location>
</feature>
<accession>A0A939G3D5</accession>
<dbReference type="RefSeq" id="WP_207259253.1">
    <property type="nucleotide sequence ID" value="NZ_JAFMPP010000020.1"/>
</dbReference>
<proteinExistence type="inferred from homology"/>
<dbReference type="Gene3D" id="3.40.1190.20">
    <property type="match status" value="1"/>
</dbReference>
<comment type="caution">
    <text evidence="9">Lacks conserved residue(s) required for the propagation of feature annotation.</text>
</comment>
<evidence type="ECO:0000256" key="4">
    <source>
        <dbReference type="ARBA" id="ARBA00022777"/>
    </source>
</evidence>
<feature type="binding site" evidence="9">
    <location>
        <position position="264"/>
    </location>
    <ligand>
        <name>K(+)</name>
        <dbReference type="ChEBI" id="CHEBI:29103"/>
    </ligand>
</feature>
<organism evidence="11 12">
    <name type="scientific">Jiella flava</name>
    <dbReference type="NCBI Taxonomy" id="2816857"/>
    <lineage>
        <taxon>Bacteria</taxon>
        <taxon>Pseudomonadati</taxon>
        <taxon>Pseudomonadota</taxon>
        <taxon>Alphaproteobacteria</taxon>
        <taxon>Hyphomicrobiales</taxon>
        <taxon>Aurantimonadaceae</taxon>
        <taxon>Jiella</taxon>
    </lineage>
</organism>
<dbReference type="SUPFAM" id="SSF53613">
    <property type="entry name" value="Ribokinase-like"/>
    <property type="match status" value="1"/>
</dbReference>
<comment type="caution">
    <text evidence="11">The sequence shown here is derived from an EMBL/GenBank/DDBJ whole genome shotgun (WGS) entry which is preliminary data.</text>
</comment>
<protein>
    <recommendedName>
        <fullName evidence="9">Ribokinase</fullName>
        <shortName evidence="9">RK</shortName>
        <ecNumber evidence="9">2.7.1.15</ecNumber>
    </recommendedName>
</protein>
<dbReference type="EC" id="2.7.1.15" evidence="9"/>
<comment type="cofactor">
    <cofactor evidence="9">
        <name>Mg(2+)</name>
        <dbReference type="ChEBI" id="CHEBI:18420"/>
    </cofactor>
    <text evidence="9">Requires a divalent cation, most likely magnesium in vivo, as an electrophilic catalyst to aid phosphoryl group transfer. It is the chelate of the metal and the nucleotide that is the actual substrate.</text>
</comment>
<sequence length="325" mass="32493">MSNSALSGPTVFVFGSVNIDLVCRVAAIPRPGETVLSARYEQLFGGKGANQAVAAARSGGRGKVAFAGAVGDDDLGRAARGALEAERIDTTHLRLGGERTGCAFITIDARGENAITVASGANSDARAAAIDASSWHAETVLVLQMEIPLAESLAAARRAKAAGGRVVVNLAPVPADLRTEDLAALLATSDVLVVNETELAAAARLTQVGQVGQDAPETMAAALAARSAITVIATCGGDGVLVADAAGAAGPVTRLAALTVDVVDTTGAGDTFVGVFASAFAAGDSVLEAARRAVAAASLACQKLGAQTAMPRAAEIDAALARRRP</sequence>
<keyword evidence="1 9" id="KW-0808">Transferase</keyword>
<gene>
    <name evidence="9" type="primary">rbsK</name>
    <name evidence="11" type="ORF">J1C48_17270</name>
</gene>
<evidence type="ECO:0000256" key="2">
    <source>
        <dbReference type="ARBA" id="ARBA00022723"/>
    </source>
</evidence>
<dbReference type="GO" id="GO:0046872">
    <property type="term" value="F:metal ion binding"/>
    <property type="evidence" value="ECO:0007669"/>
    <property type="project" value="UniProtKB-KW"/>
</dbReference>
<feature type="binding site" evidence="9">
    <location>
        <begin position="46"/>
        <end position="50"/>
    </location>
    <ligand>
        <name>substrate</name>
    </ligand>
</feature>
<evidence type="ECO:0000256" key="3">
    <source>
        <dbReference type="ARBA" id="ARBA00022741"/>
    </source>
</evidence>
<evidence type="ECO:0000256" key="9">
    <source>
        <dbReference type="HAMAP-Rule" id="MF_01987"/>
    </source>
</evidence>
<dbReference type="GO" id="GO:0004747">
    <property type="term" value="F:ribokinase activity"/>
    <property type="evidence" value="ECO:0007669"/>
    <property type="project" value="UniProtKB-UniRule"/>
</dbReference>
<dbReference type="AlphaFoldDB" id="A0A939G3D5"/>
<dbReference type="GO" id="GO:0019303">
    <property type="term" value="P:D-ribose catabolic process"/>
    <property type="evidence" value="ECO:0007669"/>
    <property type="project" value="UniProtKB-UniRule"/>
</dbReference>
<feature type="binding site" evidence="9">
    <location>
        <begin position="18"/>
        <end position="20"/>
    </location>
    <ligand>
        <name>substrate</name>
    </ligand>
</feature>
<reference evidence="11" key="1">
    <citation type="submission" date="2021-03" db="EMBL/GenBank/DDBJ databases">
        <title>Whole genome sequence of Jiella sp. CQZ9-1.</title>
        <authorList>
            <person name="Tuo L."/>
        </authorList>
    </citation>
    <scope>NUCLEOTIDE SEQUENCE</scope>
    <source>
        <strain evidence="11">CQZ9-1</strain>
    </source>
</reference>
<comment type="subcellular location">
    <subcellularLocation>
        <location evidence="9">Cytoplasm</location>
    </subcellularLocation>
</comment>
<keyword evidence="2 9" id="KW-0479">Metal-binding</keyword>
<dbReference type="InterPro" id="IPR011611">
    <property type="entry name" value="PfkB_dom"/>
</dbReference>
<keyword evidence="7 9" id="KW-0630">Potassium</keyword>
<dbReference type="InterPro" id="IPR029056">
    <property type="entry name" value="Ribokinase-like"/>
</dbReference>
<evidence type="ECO:0000256" key="7">
    <source>
        <dbReference type="ARBA" id="ARBA00022958"/>
    </source>
</evidence>
<keyword evidence="12" id="KW-1185">Reference proteome</keyword>
<dbReference type="PRINTS" id="PR00990">
    <property type="entry name" value="RIBOKINASE"/>
</dbReference>
<evidence type="ECO:0000313" key="11">
    <source>
        <dbReference type="EMBL" id="MBO0664334.1"/>
    </source>
</evidence>
<evidence type="ECO:0000313" key="12">
    <source>
        <dbReference type="Proteomes" id="UP000664122"/>
    </source>
</evidence>
<feature type="binding site" evidence="9">
    <location>
        <begin position="269"/>
        <end position="270"/>
    </location>
    <ligand>
        <name>ATP</name>
        <dbReference type="ChEBI" id="CHEBI:30616"/>
    </ligand>
</feature>
<feature type="binding site" evidence="9">
    <location>
        <position position="303"/>
    </location>
    <ligand>
        <name>K(+)</name>
        <dbReference type="ChEBI" id="CHEBI:29103"/>
    </ligand>
</feature>
<comment type="pathway">
    <text evidence="9">Carbohydrate metabolism; D-ribose degradation; D-ribose 5-phosphate from beta-D-ribopyranose: step 2/2.</text>
</comment>
<keyword evidence="5 9" id="KW-0067">ATP-binding</keyword>
<evidence type="ECO:0000256" key="8">
    <source>
        <dbReference type="ARBA" id="ARBA00023277"/>
    </source>
</evidence>
<dbReference type="Proteomes" id="UP000664122">
    <property type="component" value="Unassembled WGS sequence"/>
</dbReference>
<comment type="subunit">
    <text evidence="9">Homodimer.</text>
</comment>
<comment type="similarity">
    <text evidence="9">Belongs to the carbohydrate kinase PfkB family. Ribokinase subfamily.</text>
</comment>
<dbReference type="EMBL" id="JAFMPP010000020">
    <property type="protein sequence ID" value="MBO0664334.1"/>
    <property type="molecule type" value="Genomic_DNA"/>
</dbReference>
<dbReference type="Pfam" id="PF00294">
    <property type="entry name" value="PfkB"/>
    <property type="match status" value="1"/>
</dbReference>
<keyword evidence="3 9" id="KW-0547">Nucleotide-binding</keyword>
<feature type="active site" description="Proton acceptor" evidence="9">
    <location>
        <position position="270"/>
    </location>
</feature>
<feature type="binding site" evidence="9">
    <location>
        <position position="146"/>
    </location>
    <ligand>
        <name>substrate</name>
    </ligand>
</feature>
<dbReference type="PANTHER" id="PTHR10584">
    <property type="entry name" value="SUGAR KINASE"/>
    <property type="match status" value="1"/>
</dbReference>
<dbReference type="GO" id="GO:0005524">
    <property type="term" value="F:ATP binding"/>
    <property type="evidence" value="ECO:0007669"/>
    <property type="project" value="UniProtKB-UniRule"/>
</dbReference>
<feature type="binding site" evidence="9">
    <location>
        <position position="270"/>
    </location>
    <ligand>
        <name>substrate</name>
    </ligand>
</feature>
<keyword evidence="6 9" id="KW-0460">Magnesium</keyword>
<keyword evidence="8 9" id="KW-0119">Carbohydrate metabolism</keyword>
<dbReference type="PANTHER" id="PTHR10584:SF166">
    <property type="entry name" value="RIBOKINASE"/>
    <property type="match status" value="1"/>
</dbReference>
<name>A0A939G3D5_9HYPH</name>
<comment type="catalytic activity">
    <reaction evidence="9">
        <text>D-ribose + ATP = D-ribose 5-phosphate + ADP + H(+)</text>
        <dbReference type="Rhea" id="RHEA:13697"/>
        <dbReference type="ChEBI" id="CHEBI:15378"/>
        <dbReference type="ChEBI" id="CHEBI:30616"/>
        <dbReference type="ChEBI" id="CHEBI:47013"/>
        <dbReference type="ChEBI" id="CHEBI:78346"/>
        <dbReference type="ChEBI" id="CHEBI:456216"/>
        <dbReference type="EC" id="2.7.1.15"/>
    </reaction>
</comment>
<feature type="binding site" evidence="9">
    <location>
        <begin position="234"/>
        <end position="239"/>
    </location>
    <ligand>
        <name>ATP</name>
        <dbReference type="ChEBI" id="CHEBI:30616"/>
    </ligand>
</feature>
<evidence type="ECO:0000256" key="1">
    <source>
        <dbReference type="ARBA" id="ARBA00022679"/>
    </source>
</evidence>
<evidence type="ECO:0000259" key="10">
    <source>
        <dbReference type="Pfam" id="PF00294"/>
    </source>
</evidence>
<dbReference type="CDD" id="cd01174">
    <property type="entry name" value="ribokinase"/>
    <property type="match status" value="1"/>
</dbReference>
<dbReference type="InterPro" id="IPR002139">
    <property type="entry name" value="Ribo/fructo_kinase"/>
</dbReference>
<dbReference type="HAMAP" id="MF_01987">
    <property type="entry name" value="Ribokinase"/>
    <property type="match status" value="1"/>
</dbReference>
<comment type="activity regulation">
    <text evidence="9">Activated by a monovalent cation that binds near, but not in, the active site. The most likely occupant of the site in vivo is potassium. Ion binding induces a conformational change that may alter substrate affinity.</text>
</comment>
<keyword evidence="9" id="KW-0963">Cytoplasm</keyword>
<feature type="binding site" evidence="9">
    <location>
        <position position="266"/>
    </location>
    <ligand>
        <name>K(+)</name>
        <dbReference type="ChEBI" id="CHEBI:29103"/>
    </ligand>
</feature>
<evidence type="ECO:0000256" key="5">
    <source>
        <dbReference type="ARBA" id="ARBA00022840"/>
    </source>
</evidence>
<dbReference type="InterPro" id="IPR011877">
    <property type="entry name" value="Ribokinase"/>
</dbReference>
<feature type="binding site" evidence="9">
    <location>
        <position position="300"/>
    </location>
    <ligand>
        <name>K(+)</name>
        <dbReference type="ChEBI" id="CHEBI:29103"/>
    </ligand>
</feature>
<dbReference type="GO" id="GO:0005829">
    <property type="term" value="C:cytosol"/>
    <property type="evidence" value="ECO:0007669"/>
    <property type="project" value="TreeGrafter"/>
</dbReference>
<keyword evidence="4 9" id="KW-0418">Kinase</keyword>
<evidence type="ECO:0000256" key="6">
    <source>
        <dbReference type="ARBA" id="ARBA00022842"/>
    </source>
</evidence>
<feature type="binding site" evidence="9">
    <location>
        <position position="305"/>
    </location>
    <ligand>
        <name>K(+)</name>
        <dbReference type="ChEBI" id="CHEBI:29103"/>
    </ligand>
</feature>